<feature type="transmembrane region" description="Helical" evidence="1">
    <location>
        <begin position="86"/>
        <end position="103"/>
    </location>
</feature>
<reference evidence="2 3" key="1">
    <citation type="submission" date="2020-08" db="EMBL/GenBank/DDBJ databases">
        <title>Description of novel Flavobacterium F-392 isolate.</title>
        <authorList>
            <person name="Saticioglu I.B."/>
            <person name="Duman M."/>
            <person name="Altun S."/>
        </authorList>
    </citation>
    <scope>NUCLEOTIDE SEQUENCE [LARGE SCALE GENOMIC DNA]</scope>
    <source>
        <strain evidence="2 3">F-392</strain>
    </source>
</reference>
<keyword evidence="1" id="KW-0812">Transmembrane</keyword>
<name>A0A923N1J6_9FLAO</name>
<proteinExistence type="predicted"/>
<organism evidence="2 3">
    <name type="scientific">Flavobacterium muglaense</name>
    <dbReference type="NCBI Taxonomy" id="2764716"/>
    <lineage>
        <taxon>Bacteria</taxon>
        <taxon>Pseudomonadati</taxon>
        <taxon>Bacteroidota</taxon>
        <taxon>Flavobacteriia</taxon>
        <taxon>Flavobacteriales</taxon>
        <taxon>Flavobacteriaceae</taxon>
        <taxon>Flavobacterium</taxon>
    </lineage>
</organism>
<feature type="transmembrane region" description="Helical" evidence="1">
    <location>
        <begin position="22"/>
        <end position="41"/>
    </location>
</feature>
<feature type="transmembrane region" description="Helical" evidence="1">
    <location>
        <begin position="123"/>
        <end position="140"/>
    </location>
</feature>
<gene>
    <name evidence="2" type="ORF">H8R25_14065</name>
</gene>
<accession>A0A923N1J6</accession>
<keyword evidence="1" id="KW-0472">Membrane</keyword>
<protein>
    <submittedName>
        <fullName evidence="2">DUF417 family protein</fullName>
    </submittedName>
</protein>
<keyword evidence="1" id="KW-1133">Transmembrane helix</keyword>
<dbReference type="Proteomes" id="UP000641454">
    <property type="component" value="Unassembled WGS sequence"/>
</dbReference>
<evidence type="ECO:0000313" key="2">
    <source>
        <dbReference type="EMBL" id="MBC5845557.1"/>
    </source>
</evidence>
<comment type="caution">
    <text evidence="2">The sequence shown here is derived from an EMBL/GenBank/DDBJ whole genome shotgun (WGS) entry which is preliminary data.</text>
</comment>
<keyword evidence="3" id="KW-1185">Reference proteome</keyword>
<evidence type="ECO:0000313" key="3">
    <source>
        <dbReference type="Proteomes" id="UP000641454"/>
    </source>
</evidence>
<dbReference type="AlphaFoldDB" id="A0A923N1J6"/>
<sequence length="148" mass="16606">METTFNAIYFSFSSKMEKHSTTIMRIALAIVYIWFGALKIIGMSPAGDLVQETVYWFKPELFIPILGICEALIGIGLLIKKYIPYTIVLLLLHMIATLFPMFILPRSCFDAFPYCPTLVGQYIIKNIVLIAGALVVAGNCKNTEMSKK</sequence>
<dbReference type="EMBL" id="JACRUL010000043">
    <property type="protein sequence ID" value="MBC5845557.1"/>
    <property type="molecule type" value="Genomic_DNA"/>
</dbReference>
<evidence type="ECO:0000256" key="1">
    <source>
        <dbReference type="SAM" id="Phobius"/>
    </source>
</evidence>
<feature type="transmembrane region" description="Helical" evidence="1">
    <location>
        <begin position="61"/>
        <end position="79"/>
    </location>
</feature>